<evidence type="ECO:0000313" key="2">
    <source>
        <dbReference type="Proteomes" id="UP000053989"/>
    </source>
</evidence>
<proteinExistence type="predicted"/>
<dbReference type="HOGENOM" id="CLU_1526050_0_0_1"/>
<evidence type="ECO:0000313" key="1">
    <source>
        <dbReference type="EMBL" id="KIM54504.1"/>
    </source>
</evidence>
<keyword evidence="2" id="KW-1185">Reference proteome</keyword>
<gene>
    <name evidence="1" type="ORF">SCLCIDRAFT_1221886</name>
</gene>
<dbReference type="InParanoid" id="A0A0C3DDN3"/>
<sequence length="176" mass="19629">MRLNSKRALSVVSSASLPNATRMSPLWTTSLSGMSICPCAIRLRKKWSMTTYASYARCRTKLHCTTQQHTSIAKLGALGALQQSMTYLIHAHHWLLFRAYTFVVGRRRGASANIGSVSTHSGWLPLLVVLRCQIVRRACGRAFPFDCLSQHCLRELVQVTNKDDVQPSKRFLGGHG</sequence>
<dbReference type="EMBL" id="KN822153">
    <property type="protein sequence ID" value="KIM54504.1"/>
    <property type="molecule type" value="Genomic_DNA"/>
</dbReference>
<organism evidence="1 2">
    <name type="scientific">Scleroderma citrinum Foug A</name>
    <dbReference type="NCBI Taxonomy" id="1036808"/>
    <lineage>
        <taxon>Eukaryota</taxon>
        <taxon>Fungi</taxon>
        <taxon>Dikarya</taxon>
        <taxon>Basidiomycota</taxon>
        <taxon>Agaricomycotina</taxon>
        <taxon>Agaricomycetes</taxon>
        <taxon>Agaricomycetidae</taxon>
        <taxon>Boletales</taxon>
        <taxon>Sclerodermatineae</taxon>
        <taxon>Sclerodermataceae</taxon>
        <taxon>Scleroderma</taxon>
    </lineage>
</organism>
<dbReference type="AlphaFoldDB" id="A0A0C3DDN3"/>
<name>A0A0C3DDN3_9AGAM</name>
<reference evidence="2" key="2">
    <citation type="submission" date="2015-01" db="EMBL/GenBank/DDBJ databases">
        <title>Evolutionary Origins and Diversification of the Mycorrhizal Mutualists.</title>
        <authorList>
            <consortium name="DOE Joint Genome Institute"/>
            <consortium name="Mycorrhizal Genomics Consortium"/>
            <person name="Kohler A."/>
            <person name="Kuo A."/>
            <person name="Nagy L.G."/>
            <person name="Floudas D."/>
            <person name="Copeland A."/>
            <person name="Barry K.W."/>
            <person name="Cichocki N."/>
            <person name="Veneault-Fourrey C."/>
            <person name="LaButti K."/>
            <person name="Lindquist E.A."/>
            <person name="Lipzen A."/>
            <person name="Lundell T."/>
            <person name="Morin E."/>
            <person name="Murat C."/>
            <person name="Riley R."/>
            <person name="Ohm R."/>
            <person name="Sun H."/>
            <person name="Tunlid A."/>
            <person name="Henrissat B."/>
            <person name="Grigoriev I.V."/>
            <person name="Hibbett D.S."/>
            <person name="Martin F."/>
        </authorList>
    </citation>
    <scope>NUCLEOTIDE SEQUENCE [LARGE SCALE GENOMIC DNA]</scope>
    <source>
        <strain evidence="2">Foug A</strain>
    </source>
</reference>
<reference evidence="1 2" key="1">
    <citation type="submission" date="2014-04" db="EMBL/GenBank/DDBJ databases">
        <authorList>
            <consortium name="DOE Joint Genome Institute"/>
            <person name="Kuo A."/>
            <person name="Kohler A."/>
            <person name="Nagy L.G."/>
            <person name="Floudas D."/>
            <person name="Copeland A."/>
            <person name="Barry K.W."/>
            <person name="Cichocki N."/>
            <person name="Veneault-Fourrey C."/>
            <person name="LaButti K."/>
            <person name="Lindquist E.A."/>
            <person name="Lipzen A."/>
            <person name="Lundell T."/>
            <person name="Morin E."/>
            <person name="Murat C."/>
            <person name="Sun H."/>
            <person name="Tunlid A."/>
            <person name="Henrissat B."/>
            <person name="Grigoriev I.V."/>
            <person name="Hibbett D.S."/>
            <person name="Martin F."/>
            <person name="Nordberg H.P."/>
            <person name="Cantor M.N."/>
            <person name="Hua S.X."/>
        </authorList>
    </citation>
    <scope>NUCLEOTIDE SEQUENCE [LARGE SCALE GENOMIC DNA]</scope>
    <source>
        <strain evidence="1 2">Foug A</strain>
    </source>
</reference>
<dbReference type="Proteomes" id="UP000053989">
    <property type="component" value="Unassembled WGS sequence"/>
</dbReference>
<accession>A0A0C3DDN3</accession>
<dbReference type="STRING" id="1036808.A0A0C3DDN3"/>
<protein>
    <submittedName>
        <fullName evidence="1">Uncharacterized protein</fullName>
    </submittedName>
</protein>